<sequence length="150" mass="17084">MDTTLFPVIWIAVLLLSFSLLWWKGDRLIDRIAGLLTRFLVEAWVQVLRSGVMMLRVVLAMVVSLVYVVMPADLIPDVILGLGQIDDFLVFCLSHWMWIARVVRERTEGDIDEKVRHPRIMFLLRLGTCGLLASALTGALLLLWLTVRPV</sequence>
<evidence type="ECO:0000256" key="1">
    <source>
        <dbReference type="ARBA" id="ARBA00004127"/>
    </source>
</evidence>
<keyword evidence="4 5" id="KW-0472">Membrane</keyword>
<dbReference type="AlphaFoldDB" id="A0A8A4TM84"/>
<dbReference type="EMBL" id="CP071793">
    <property type="protein sequence ID" value="QTD49998.1"/>
    <property type="molecule type" value="Genomic_DNA"/>
</dbReference>
<keyword evidence="8" id="KW-1185">Reference proteome</keyword>
<dbReference type="RefSeq" id="WP_237379629.1">
    <property type="nucleotide sequence ID" value="NZ_CP071793.1"/>
</dbReference>
<evidence type="ECO:0000256" key="5">
    <source>
        <dbReference type="SAM" id="Phobius"/>
    </source>
</evidence>
<keyword evidence="3 5" id="KW-1133">Transmembrane helix</keyword>
<comment type="subcellular location">
    <subcellularLocation>
        <location evidence="1">Endomembrane system</location>
        <topology evidence="1">Multi-pass membrane protein</topology>
    </subcellularLocation>
</comment>
<dbReference type="KEGG" id="scor:J3U87_30820"/>
<keyword evidence="2 5" id="KW-0812">Transmembrane</keyword>
<evidence type="ECO:0000256" key="2">
    <source>
        <dbReference type="ARBA" id="ARBA00022692"/>
    </source>
</evidence>
<evidence type="ECO:0000259" key="6">
    <source>
        <dbReference type="Pfam" id="PF06803"/>
    </source>
</evidence>
<feature type="transmembrane region" description="Helical" evidence="5">
    <location>
        <begin position="6"/>
        <end position="23"/>
    </location>
</feature>
<evidence type="ECO:0000256" key="3">
    <source>
        <dbReference type="ARBA" id="ARBA00022989"/>
    </source>
</evidence>
<organism evidence="7 8">
    <name type="scientific">Sulfidibacter corallicola</name>
    <dbReference type="NCBI Taxonomy" id="2818388"/>
    <lineage>
        <taxon>Bacteria</taxon>
        <taxon>Pseudomonadati</taxon>
        <taxon>Acidobacteriota</taxon>
        <taxon>Holophagae</taxon>
        <taxon>Acanthopleuribacterales</taxon>
        <taxon>Acanthopleuribacteraceae</taxon>
        <taxon>Sulfidibacter</taxon>
    </lineage>
</organism>
<reference evidence="7" key="1">
    <citation type="submission" date="2021-03" db="EMBL/GenBank/DDBJ databases">
        <title>Acanthopleuribacteraceae sp. M133.</title>
        <authorList>
            <person name="Wang G."/>
        </authorList>
    </citation>
    <scope>NUCLEOTIDE SEQUENCE</scope>
    <source>
        <strain evidence="7">M133</strain>
    </source>
</reference>
<evidence type="ECO:0000313" key="8">
    <source>
        <dbReference type="Proteomes" id="UP000663929"/>
    </source>
</evidence>
<dbReference type="GO" id="GO:0012505">
    <property type="term" value="C:endomembrane system"/>
    <property type="evidence" value="ECO:0007669"/>
    <property type="project" value="UniProtKB-SubCell"/>
</dbReference>
<evidence type="ECO:0000256" key="4">
    <source>
        <dbReference type="ARBA" id="ARBA00023136"/>
    </source>
</evidence>
<dbReference type="Proteomes" id="UP000663929">
    <property type="component" value="Chromosome"/>
</dbReference>
<feature type="transmembrane region" description="Helical" evidence="5">
    <location>
        <begin position="120"/>
        <end position="145"/>
    </location>
</feature>
<feature type="domain" description="DUF1232" evidence="6">
    <location>
        <begin position="58"/>
        <end position="91"/>
    </location>
</feature>
<feature type="transmembrane region" description="Helical" evidence="5">
    <location>
        <begin position="53"/>
        <end position="72"/>
    </location>
</feature>
<proteinExistence type="predicted"/>
<name>A0A8A4TM84_SULCO</name>
<gene>
    <name evidence="7" type="ORF">J3U87_30820</name>
</gene>
<protein>
    <submittedName>
        <fullName evidence="7">DUF1232 domain-containing protein</fullName>
    </submittedName>
</protein>
<dbReference type="InterPro" id="IPR010652">
    <property type="entry name" value="DUF1232"/>
</dbReference>
<accession>A0A8A4TM84</accession>
<evidence type="ECO:0000313" key="7">
    <source>
        <dbReference type="EMBL" id="QTD49998.1"/>
    </source>
</evidence>
<feature type="transmembrane region" description="Helical" evidence="5">
    <location>
        <begin position="78"/>
        <end position="99"/>
    </location>
</feature>
<dbReference type="Pfam" id="PF06803">
    <property type="entry name" value="DUF1232"/>
    <property type="match status" value="1"/>
</dbReference>